<dbReference type="AlphaFoldDB" id="G6Y3T8"/>
<accession>G6Y3T8</accession>
<gene>
    <name evidence="1" type="ORF">MEA186_02954</name>
</gene>
<evidence type="ECO:0000313" key="2">
    <source>
        <dbReference type="Proteomes" id="UP000002949"/>
    </source>
</evidence>
<proteinExistence type="predicted"/>
<evidence type="ECO:0000313" key="1">
    <source>
        <dbReference type="EMBL" id="EHH13606.1"/>
    </source>
</evidence>
<organism evidence="1 2">
    <name type="scientific">Mesorhizobium amorphae CCNWGS0123</name>
    <dbReference type="NCBI Taxonomy" id="1082933"/>
    <lineage>
        <taxon>Bacteria</taxon>
        <taxon>Pseudomonadati</taxon>
        <taxon>Pseudomonadota</taxon>
        <taxon>Alphaproteobacteria</taxon>
        <taxon>Hyphomicrobiales</taxon>
        <taxon>Phyllobacteriaceae</taxon>
        <taxon>Mesorhizobium</taxon>
    </lineage>
</organism>
<dbReference type="EMBL" id="AGSN01000037">
    <property type="protein sequence ID" value="EHH13606.1"/>
    <property type="molecule type" value="Genomic_DNA"/>
</dbReference>
<protein>
    <submittedName>
        <fullName evidence="1">Uncharacterized protein</fullName>
    </submittedName>
</protein>
<dbReference type="Proteomes" id="UP000002949">
    <property type="component" value="Unassembled WGS sequence"/>
</dbReference>
<reference evidence="1 2" key="1">
    <citation type="journal article" date="2012" name="J. Bacteriol.">
        <title>Draft Genome Sequence of Plant Growth-Promoting Rhizobium Mesorhizobium amorphae, Isolated from Zinc-Lead Mine Tailings.</title>
        <authorList>
            <person name="Hao X."/>
            <person name="Lin Y."/>
            <person name="Johnstone L."/>
            <person name="Baltrus D.A."/>
            <person name="Miller S.J."/>
            <person name="Wei G."/>
            <person name="Rensing C."/>
        </authorList>
    </citation>
    <scope>NUCLEOTIDE SEQUENCE [LARGE SCALE GENOMIC DNA]</scope>
    <source>
        <strain evidence="1 2">CCNWGS0123</strain>
    </source>
</reference>
<keyword evidence="2" id="KW-1185">Reference proteome</keyword>
<sequence length="47" mass="5218">MAERTKTAAATAEFAGHMHESPQRVLAEMMMSVHGLLLELCLTIYLN</sequence>
<name>G6Y3T8_9HYPH</name>